<dbReference type="Pfam" id="PF12158">
    <property type="entry name" value="DUF3592"/>
    <property type="match status" value="1"/>
</dbReference>
<feature type="domain" description="DUF3592" evidence="2">
    <location>
        <begin position="52"/>
        <end position="116"/>
    </location>
</feature>
<dbReference type="Proteomes" id="UP001235874">
    <property type="component" value="Chromosome"/>
</dbReference>
<dbReference type="AlphaFoldDB" id="A0AAJ6I155"/>
<evidence type="ECO:0000259" key="2">
    <source>
        <dbReference type="Pfam" id="PF12158"/>
    </source>
</evidence>
<keyword evidence="4" id="KW-1185">Reference proteome</keyword>
<keyword evidence="1" id="KW-1133">Transmembrane helix</keyword>
<proteinExistence type="predicted"/>
<evidence type="ECO:0000256" key="1">
    <source>
        <dbReference type="SAM" id="Phobius"/>
    </source>
</evidence>
<feature type="transmembrane region" description="Helical" evidence="1">
    <location>
        <begin position="7"/>
        <end position="29"/>
    </location>
</feature>
<dbReference type="InterPro" id="IPR021994">
    <property type="entry name" value="DUF3592"/>
</dbReference>
<keyword evidence="1" id="KW-0472">Membrane</keyword>
<dbReference type="EMBL" id="CP130472">
    <property type="protein sequence ID" value="WLS48649.1"/>
    <property type="molecule type" value="Genomic_DNA"/>
</dbReference>
<accession>A0AAJ6I155</accession>
<evidence type="ECO:0000313" key="4">
    <source>
        <dbReference type="Proteomes" id="UP001235874"/>
    </source>
</evidence>
<sequence>MWRRRSSVWANLGCVLLVVAGGALLWLPFHTQFELDDWAAELRARGVPARAVVDDRVTKEGGNRESPSTTMYFRYDLSGRTYEQEVGCVEVCRSAGDEVSIWVNPADPGDFVTDFGQLSGHRGRVQGVLGAVGFGILVLAVPLLLSRVPFRRWFPRRTRRRPVALVRGGGRFTGRSKHKGYGRR</sequence>
<organism evidence="3 4">
    <name type="scientific">Micromonospora profundi</name>
    <dbReference type="NCBI Taxonomy" id="1420889"/>
    <lineage>
        <taxon>Bacteria</taxon>
        <taxon>Bacillati</taxon>
        <taxon>Actinomycetota</taxon>
        <taxon>Actinomycetes</taxon>
        <taxon>Micromonosporales</taxon>
        <taxon>Micromonosporaceae</taxon>
        <taxon>Micromonospora</taxon>
    </lineage>
</organism>
<keyword evidence="1" id="KW-0812">Transmembrane</keyword>
<protein>
    <submittedName>
        <fullName evidence="3">DUF3592 domain-containing protein</fullName>
    </submittedName>
</protein>
<name>A0AAJ6I155_9ACTN</name>
<dbReference type="KEGG" id="mprn:Q3V37_07885"/>
<reference evidence="3 4" key="1">
    <citation type="submission" date="2023-07" db="EMBL/GenBank/DDBJ databases">
        <title>Micromonospora profundi TRM 95458 converts glycerol to a new osmotic compound.</title>
        <authorList>
            <person name="Lu D."/>
        </authorList>
    </citation>
    <scope>NUCLEOTIDE SEQUENCE [LARGE SCALE GENOMIC DNA]</scope>
    <source>
        <strain evidence="3 4">TRM95458</strain>
    </source>
</reference>
<feature type="transmembrane region" description="Helical" evidence="1">
    <location>
        <begin position="128"/>
        <end position="150"/>
    </location>
</feature>
<dbReference type="RefSeq" id="WP_306273859.1">
    <property type="nucleotide sequence ID" value="NZ_CP130472.1"/>
</dbReference>
<gene>
    <name evidence="3" type="ORF">Q3V37_07885</name>
</gene>
<evidence type="ECO:0000313" key="3">
    <source>
        <dbReference type="EMBL" id="WLS48649.1"/>
    </source>
</evidence>